<evidence type="ECO:0000256" key="4">
    <source>
        <dbReference type="ARBA" id="ARBA00022679"/>
    </source>
</evidence>
<keyword evidence="13" id="KW-1185">Reference proteome</keyword>
<evidence type="ECO:0000256" key="9">
    <source>
        <dbReference type="PROSITE-ProRule" id="PRU00175"/>
    </source>
</evidence>
<dbReference type="CDD" id="cd16667">
    <property type="entry name" value="RING-H2_RNF126-like"/>
    <property type="match status" value="1"/>
</dbReference>
<organism evidence="12 13">
    <name type="scientific">Ignelater luminosus</name>
    <name type="common">Cucubano</name>
    <name type="synonym">Pyrophorus luminosus</name>
    <dbReference type="NCBI Taxonomy" id="2038154"/>
    <lineage>
        <taxon>Eukaryota</taxon>
        <taxon>Metazoa</taxon>
        <taxon>Ecdysozoa</taxon>
        <taxon>Arthropoda</taxon>
        <taxon>Hexapoda</taxon>
        <taxon>Insecta</taxon>
        <taxon>Pterygota</taxon>
        <taxon>Neoptera</taxon>
        <taxon>Endopterygota</taxon>
        <taxon>Coleoptera</taxon>
        <taxon>Polyphaga</taxon>
        <taxon>Elateriformia</taxon>
        <taxon>Elateroidea</taxon>
        <taxon>Elateridae</taxon>
        <taxon>Agrypninae</taxon>
        <taxon>Pyrophorini</taxon>
        <taxon>Ignelater</taxon>
    </lineage>
</organism>
<keyword evidence="6 9" id="KW-0863">Zinc-finger</keyword>
<gene>
    <name evidence="12" type="ORF">ILUMI_09845</name>
</gene>
<keyword evidence="5" id="KW-0479">Metal-binding</keyword>
<dbReference type="EC" id="2.3.2.27" evidence="3"/>
<dbReference type="Pfam" id="PF13639">
    <property type="entry name" value="zf-RING_2"/>
    <property type="match status" value="1"/>
</dbReference>
<evidence type="ECO:0000256" key="2">
    <source>
        <dbReference type="ARBA" id="ARBA00004906"/>
    </source>
</evidence>
<reference evidence="12" key="1">
    <citation type="submission" date="2019-08" db="EMBL/GenBank/DDBJ databases">
        <title>The genome of the North American firefly Photinus pyralis.</title>
        <authorList>
            <consortium name="Photinus pyralis genome working group"/>
            <person name="Fallon T.R."/>
            <person name="Sander Lower S.E."/>
            <person name="Weng J.-K."/>
        </authorList>
    </citation>
    <scope>NUCLEOTIDE SEQUENCE</scope>
    <source>
        <strain evidence="12">TRF0915ILg1</strain>
        <tissue evidence="12">Whole body</tissue>
    </source>
</reference>
<protein>
    <recommendedName>
        <fullName evidence="3">RING-type E3 ubiquitin transferase</fullName>
        <ecNumber evidence="3">2.3.2.27</ecNumber>
    </recommendedName>
</protein>
<evidence type="ECO:0000256" key="7">
    <source>
        <dbReference type="ARBA" id="ARBA00022786"/>
    </source>
</evidence>
<dbReference type="GO" id="GO:0008270">
    <property type="term" value="F:zinc ion binding"/>
    <property type="evidence" value="ECO:0007669"/>
    <property type="project" value="UniProtKB-KW"/>
</dbReference>
<name>A0A8K0GFK5_IGNLU</name>
<dbReference type="InterPro" id="IPR013083">
    <property type="entry name" value="Znf_RING/FYVE/PHD"/>
</dbReference>
<dbReference type="EMBL" id="VTPC01005173">
    <property type="protein sequence ID" value="KAF2896338.1"/>
    <property type="molecule type" value="Genomic_DNA"/>
</dbReference>
<dbReference type="GO" id="GO:0005737">
    <property type="term" value="C:cytoplasm"/>
    <property type="evidence" value="ECO:0007669"/>
    <property type="project" value="TreeGrafter"/>
</dbReference>
<evidence type="ECO:0000256" key="1">
    <source>
        <dbReference type="ARBA" id="ARBA00000900"/>
    </source>
</evidence>
<dbReference type="SUPFAM" id="SSF57850">
    <property type="entry name" value="RING/U-box"/>
    <property type="match status" value="1"/>
</dbReference>
<evidence type="ECO:0000256" key="3">
    <source>
        <dbReference type="ARBA" id="ARBA00012483"/>
    </source>
</evidence>
<feature type="domain" description="RING-type" evidence="11">
    <location>
        <begin position="218"/>
        <end position="259"/>
    </location>
</feature>
<dbReference type="PANTHER" id="PTHR15710:SF243">
    <property type="entry name" value="E3 UBIQUITIN-PROTEIN LIGASE PRAJA-2 ISOFORM X1"/>
    <property type="match status" value="1"/>
</dbReference>
<dbReference type="AlphaFoldDB" id="A0A8K0GFK5"/>
<keyword evidence="8" id="KW-0862">Zinc</keyword>
<feature type="region of interest" description="Disordered" evidence="10">
    <location>
        <begin position="263"/>
        <end position="329"/>
    </location>
</feature>
<keyword evidence="7" id="KW-0833">Ubl conjugation pathway</keyword>
<dbReference type="FunFam" id="3.30.40.10:FF:000069">
    <property type="entry name" value="E3 ubiquitin-protein ligase RNF115"/>
    <property type="match status" value="1"/>
</dbReference>
<accession>A0A8K0GFK5</accession>
<dbReference type="OrthoDB" id="8062037at2759"/>
<evidence type="ECO:0000313" key="12">
    <source>
        <dbReference type="EMBL" id="KAF2896338.1"/>
    </source>
</evidence>
<keyword evidence="4" id="KW-0808">Transferase</keyword>
<dbReference type="GO" id="GO:0061630">
    <property type="term" value="F:ubiquitin protein ligase activity"/>
    <property type="evidence" value="ECO:0007669"/>
    <property type="project" value="UniProtKB-EC"/>
</dbReference>
<dbReference type="Gene3D" id="3.30.40.10">
    <property type="entry name" value="Zinc/RING finger domain, C3HC4 (zinc finger)"/>
    <property type="match status" value="1"/>
</dbReference>
<dbReference type="SMART" id="SM00184">
    <property type="entry name" value="RING"/>
    <property type="match status" value="1"/>
</dbReference>
<evidence type="ECO:0000256" key="8">
    <source>
        <dbReference type="ARBA" id="ARBA00022833"/>
    </source>
</evidence>
<comment type="catalytic activity">
    <reaction evidence="1">
        <text>S-ubiquitinyl-[E2 ubiquitin-conjugating enzyme]-L-cysteine + [acceptor protein]-L-lysine = [E2 ubiquitin-conjugating enzyme]-L-cysteine + N(6)-ubiquitinyl-[acceptor protein]-L-lysine.</text>
        <dbReference type="EC" id="2.3.2.27"/>
    </reaction>
</comment>
<dbReference type="Proteomes" id="UP000801492">
    <property type="component" value="Unassembled WGS sequence"/>
</dbReference>
<evidence type="ECO:0000256" key="10">
    <source>
        <dbReference type="SAM" id="MobiDB-lite"/>
    </source>
</evidence>
<proteinExistence type="predicted"/>
<evidence type="ECO:0000259" key="11">
    <source>
        <dbReference type="PROSITE" id="PS50089"/>
    </source>
</evidence>
<dbReference type="InterPro" id="IPR001841">
    <property type="entry name" value="Znf_RING"/>
</dbReference>
<comment type="pathway">
    <text evidence="2">Protein modification; protein ubiquitination.</text>
</comment>
<dbReference type="PROSITE" id="PS50089">
    <property type="entry name" value="ZF_RING_2"/>
    <property type="match status" value="1"/>
</dbReference>
<feature type="compositionally biased region" description="Low complexity" evidence="10">
    <location>
        <begin position="296"/>
        <end position="329"/>
    </location>
</feature>
<comment type="caution">
    <text evidence="12">The sequence shown here is derived from an EMBL/GenBank/DDBJ whole genome shotgun (WGS) entry which is preliminary data.</text>
</comment>
<evidence type="ECO:0000256" key="6">
    <source>
        <dbReference type="ARBA" id="ARBA00022771"/>
    </source>
</evidence>
<dbReference type="PANTHER" id="PTHR15710">
    <property type="entry name" value="E3 UBIQUITIN-PROTEIN LIGASE PRAJA"/>
    <property type="match status" value="1"/>
</dbReference>
<evidence type="ECO:0000256" key="5">
    <source>
        <dbReference type="ARBA" id="ARBA00022723"/>
    </source>
</evidence>
<evidence type="ECO:0000313" key="13">
    <source>
        <dbReference type="Proteomes" id="UP000801492"/>
    </source>
</evidence>
<sequence length="329" mass="36329">MAEAAVEDRPHQKFYCHICNVQFENASANFTCPHCSGGFIEELEVSADNPAEVVDVDVTDDDDDEPYNMLNYGVDFTDLFLAPGPPEVRRTGRQRYPNDASRRRRYATLHPRHGIVRPRTLTRLSSSNIRHPNPFENLIQEVILNLGVGVDWAGGGNMQFFLGNPGDYAWGREGLDAIVTQLLNQMDGTGPPPLSKDVIDALPVVEVTDQQVDAKLQCSVCWEDFVLKECVRQLPCQHIYHEPCIRPWLELHGTCPICRQNLSSGDSSTNDGNQASGNSGVGRSTYDALEQLLWNSGNRSNSPSSSTATRGSDSPTSSNSSSSNRDSRM</sequence>
<dbReference type="GO" id="GO:0000209">
    <property type="term" value="P:protein polyubiquitination"/>
    <property type="evidence" value="ECO:0007669"/>
    <property type="project" value="UniProtKB-ARBA"/>
</dbReference>
<feature type="compositionally biased region" description="Polar residues" evidence="10">
    <location>
        <begin position="263"/>
        <end position="282"/>
    </location>
</feature>